<evidence type="ECO:0000313" key="2">
    <source>
        <dbReference type="EMBL" id="NOV45788.1"/>
    </source>
</evidence>
<keyword evidence="1" id="KW-0732">Signal</keyword>
<evidence type="ECO:0000256" key="1">
    <source>
        <dbReference type="SAM" id="SignalP"/>
    </source>
</evidence>
<organism evidence="2">
    <name type="scientific">Xenopsylla cheopis</name>
    <name type="common">Oriental rat flea</name>
    <name type="synonym">Pulex cheopis</name>
    <dbReference type="NCBI Taxonomy" id="163159"/>
    <lineage>
        <taxon>Eukaryota</taxon>
        <taxon>Metazoa</taxon>
        <taxon>Ecdysozoa</taxon>
        <taxon>Arthropoda</taxon>
        <taxon>Hexapoda</taxon>
        <taxon>Insecta</taxon>
        <taxon>Pterygota</taxon>
        <taxon>Neoptera</taxon>
        <taxon>Endopterygota</taxon>
        <taxon>Siphonaptera</taxon>
        <taxon>Pulicidae</taxon>
        <taxon>Xenopsyllinae</taxon>
        <taxon>Xenopsylla</taxon>
    </lineage>
</organism>
<feature type="signal peptide" evidence="1">
    <location>
        <begin position="1"/>
        <end position="19"/>
    </location>
</feature>
<dbReference type="EMBL" id="GIIL01002062">
    <property type="protein sequence ID" value="NOV45788.1"/>
    <property type="molecule type" value="Transcribed_RNA"/>
</dbReference>
<sequence length="451" mass="52098">MRLLYFAAYVLLSLSSVNCVPSLQPCSKERCPQTEYTAYIKCITGHSRTKRQAPCYYDYKVTGPDCQARYALCMSTCTYASGCSSRCPPCPLQPASQVHIVQHHGGQPACTGSPTQCQLQPADHTSVPSEKQNITTIIKLTNLINNTNIVHVPTSINNTNINNINFNETETQTEETPDNPCCTIVYKHSCNYGHCKHARRHSCGPQCNARIIHDHSYLHCHGSSCKKRRTYIPQPNSPSCVHSRNWPYVSCGYRKEQKYCYGCYDHYGYGYETYYTNRQKPNCDGCYDDGYDTGPLYRHGPYYQPGYYHQPQMQFAVFYQPILYPVAPMFMGPYNPNKMNMRRRNFNQYQEEIEDQTDDYDYDYNETPYIDDTKCRIVSKNGTRYACDHDIHNNNVYLRRNHGVQKSVNLDKMNGEIENFDVRDSKLRMKKSHSIISEPDTEARVVIYKKD</sequence>
<protein>
    <submittedName>
        <fullName evidence="2">Putative conserved secreted protein</fullName>
    </submittedName>
</protein>
<reference evidence="2" key="1">
    <citation type="submission" date="2020-03" db="EMBL/GenBank/DDBJ databases">
        <title>Transcriptomic Profiling of the Digestive Tract of the Rat Flea, Xenopsylla cheopis, Following Blood Feeding and Infection with Yersinia pestis.</title>
        <authorList>
            <person name="Bland D.M."/>
            <person name="Martens C.A."/>
            <person name="Virtaneva K."/>
            <person name="Kanakabandi K."/>
            <person name="Long D."/>
            <person name="Rosenke R."/>
            <person name="Saturday G.A."/>
            <person name="Hoyt F.H."/>
            <person name="Bruno D.P."/>
            <person name="Ribeiro J.M.C."/>
            <person name="Hinnebusch J."/>
        </authorList>
    </citation>
    <scope>NUCLEOTIDE SEQUENCE</scope>
</reference>
<feature type="chain" id="PRO_5026989309" evidence="1">
    <location>
        <begin position="20"/>
        <end position="451"/>
    </location>
</feature>
<accession>A0A6M2DLC2</accession>
<dbReference type="AlphaFoldDB" id="A0A6M2DLC2"/>
<name>A0A6M2DLC2_XENCH</name>
<proteinExistence type="predicted"/>